<accession>B8F0K5</accession>
<name>B8F0K5_BORGR</name>
<reference evidence="1" key="1">
    <citation type="submission" date="2008-12" db="EMBL/GenBank/DDBJ databases">
        <authorList>
            <person name="Fraser-Liggett C.M."/>
            <person name="Mongodin E.F."/>
            <person name="Casjens B."/>
            <person name="Dunn J."/>
            <person name="Luft B."/>
            <person name="Qiu W."/>
            <person name="Schutzer S."/>
            <person name="Sebastian Y."/>
        </authorList>
    </citation>
    <scope>NUCLEOTIDE SEQUENCE [LARGE SCALE GENOMIC DNA]</scope>
    <source>
        <strain evidence="1">PBr</strain>
        <plasmid evidence="1">PBr_lp25</plasmid>
    </source>
</reference>
<dbReference type="AlphaFoldDB" id="B8F0K5"/>
<gene>
    <name evidence="1" type="ORF">BGAPBR_E0025</name>
</gene>
<organism evidence="1 2">
    <name type="scientific">Borreliella garinii PBr</name>
    <dbReference type="NCBI Taxonomy" id="498743"/>
    <lineage>
        <taxon>Bacteria</taxon>
        <taxon>Pseudomonadati</taxon>
        <taxon>Spirochaetota</taxon>
        <taxon>Spirochaetia</taxon>
        <taxon>Spirochaetales</taxon>
        <taxon>Borreliaceae</taxon>
        <taxon>Borreliella</taxon>
    </lineage>
</organism>
<evidence type="ECO:0000313" key="1">
    <source>
        <dbReference type="EMBL" id="ACL34455.1"/>
    </source>
</evidence>
<keyword evidence="2" id="KW-1185">Reference proteome</keyword>
<keyword evidence="1" id="KW-0614">Plasmid</keyword>
<evidence type="ECO:0000313" key="2">
    <source>
        <dbReference type="Proteomes" id="UP000006103"/>
    </source>
</evidence>
<geneLocation type="plasmid" evidence="1 2">
    <name>PBr_lp25</name>
</geneLocation>
<dbReference type="Proteomes" id="UP000006103">
    <property type="component" value="Plasmid PBr_lp25"/>
</dbReference>
<protein>
    <submittedName>
        <fullName evidence="1">Uncharacterized protein</fullName>
    </submittedName>
</protein>
<sequence>MQFISVFFFEIVFFLVYKLKNYLYRILNNTCILITLIF</sequence>
<proteinExistence type="predicted"/>
<dbReference type="EMBL" id="CP001301">
    <property type="protein sequence ID" value="ACL34455.1"/>
    <property type="molecule type" value="Genomic_DNA"/>
</dbReference>